<evidence type="ECO:0000313" key="1">
    <source>
        <dbReference type="EMBL" id="CAH3185451.1"/>
    </source>
</evidence>
<accession>A0ABN8S400</accession>
<proteinExistence type="predicted"/>
<dbReference type="PANTHER" id="PTHR33480">
    <property type="entry name" value="SET DOMAIN-CONTAINING PROTEIN-RELATED"/>
    <property type="match status" value="1"/>
</dbReference>
<protein>
    <submittedName>
        <fullName evidence="1">Uncharacterized protein</fullName>
    </submittedName>
</protein>
<keyword evidence="2" id="KW-1185">Reference proteome</keyword>
<name>A0ABN8S400_9CNID</name>
<comment type="caution">
    <text evidence="1">The sequence shown here is derived from an EMBL/GenBank/DDBJ whole genome shotgun (WGS) entry which is preliminary data.</text>
</comment>
<dbReference type="EMBL" id="CALNXK010000427">
    <property type="protein sequence ID" value="CAH3185451.1"/>
    <property type="molecule type" value="Genomic_DNA"/>
</dbReference>
<reference evidence="1 2" key="1">
    <citation type="submission" date="2022-05" db="EMBL/GenBank/DDBJ databases">
        <authorList>
            <consortium name="Genoscope - CEA"/>
            <person name="William W."/>
        </authorList>
    </citation>
    <scope>NUCLEOTIDE SEQUENCE [LARGE SCALE GENOMIC DNA]</scope>
</reference>
<gene>
    <name evidence="1" type="ORF">PLOB_00032611</name>
</gene>
<evidence type="ECO:0000313" key="2">
    <source>
        <dbReference type="Proteomes" id="UP001159405"/>
    </source>
</evidence>
<dbReference type="PANTHER" id="PTHR33480:SF1">
    <property type="entry name" value="TYR RECOMBINASE DOMAIN-CONTAINING PROTEIN"/>
    <property type="match status" value="1"/>
</dbReference>
<dbReference type="Proteomes" id="UP001159405">
    <property type="component" value="Unassembled WGS sequence"/>
</dbReference>
<organism evidence="1 2">
    <name type="scientific">Porites lobata</name>
    <dbReference type="NCBI Taxonomy" id="104759"/>
    <lineage>
        <taxon>Eukaryota</taxon>
        <taxon>Metazoa</taxon>
        <taxon>Cnidaria</taxon>
        <taxon>Anthozoa</taxon>
        <taxon>Hexacorallia</taxon>
        <taxon>Scleractinia</taxon>
        <taxon>Fungiina</taxon>
        <taxon>Poritidae</taxon>
        <taxon>Porites</taxon>
    </lineage>
</organism>
<sequence>MVAKSELLGVVPARPNFLERMGKNNYKNWVYDKKDSCFNCPKLYPKIGHQAQIKCPKVALAKMKSDKVTIIAERNDDLICKYGSIIAERHGQDNLHLVSQGIRQLSRLLILLRTNNSMGIHLKDFLKPEYFDHIVASVKTLCNFQESSAKSVRITFLALKLGHAINKCITIQRGTLYKRKFNKPDLLPVTEDLEVSRKHLLQKIVTCTETLNAAPTIQNWSELAETTICRVITLNKRRGGEASKTLLSSFVERPDWKKTATKGIEDCLEPIEKELCKRGHKVSVLLTPDIKGAMDILVKKRQEANINTNNKFFFARPSEDSLNHIRHWDCLRKQCTGLKLKEPDLITRTHLRKYVATVSQVLDLQEKELDWLARHMGHDVRVHREYYRLHESTLELTKVSKILALVDCLRKQCTGLKLALMDDENISQAIGKSLNDIDYGSIIAERHGQDNLQLVSQGIRHLSRLLIQLRTNNSMGIHLKDFLKPEYFDHIVASVKTLCNFEESSAKSVGIPSLVLKLGHAINKCITIQRGKALREKDQVLLQDMDNLEKLMGSEWSDTISYHSLGTLYKRKFNKPDLLPVTEDLEVLRKHLLQKIVTCTETLKAAPTIQNWSELAETTLYRVITFNKRRGAQSQCLKVALAKMKSDEVTIIAARNDDLICKYGSIIAERHGQDNLQVVSQGIRQLSRLLIQLRTNNSKGIHLKDFLKPEYFDHIVASVKTLCNFEESSAQSVGIPSLALKLGHAINKCITIQRGKALREKDQVLLPDMDNLEKLMGSEWSDTISYHSLGTLYKRKFNKPDLLPVTEDLEVLRKHLLQKIVTCTETLKAAPTIQNWSELAETTLCRVITFNKRRGGEVSKMLLSSFVERPDWKKTATKGLGIEDCLEPIENELYKRGHKVSVLLTPDIKGAMDILVKKRQEANINTNKTFFFARPSEDSLNHICHWDCLRKQCTGLKLKEPDLITSTHLRKYVATVSQVLDLQEKELDWLARHMGHDVRVHREYYGLHESTLVLAKVSKILALVDCLRKQCTGLKLALMDD</sequence>
<feature type="non-terminal residue" evidence="1">
    <location>
        <position position="1041"/>
    </location>
</feature>